<dbReference type="AlphaFoldDB" id="A0A7S2N5N0"/>
<dbReference type="PANTHER" id="PTHR11071:SF561">
    <property type="entry name" value="PEPTIDYL-PROLYL CIS-TRANS ISOMERASE D-RELATED"/>
    <property type="match status" value="1"/>
</dbReference>
<organism evidence="4">
    <name type="scientific">Haptolina brevifila</name>
    <dbReference type="NCBI Taxonomy" id="156173"/>
    <lineage>
        <taxon>Eukaryota</taxon>
        <taxon>Haptista</taxon>
        <taxon>Haptophyta</taxon>
        <taxon>Prymnesiophyceae</taxon>
        <taxon>Prymnesiales</taxon>
        <taxon>Prymnesiaceae</taxon>
        <taxon>Haptolina</taxon>
    </lineage>
</organism>
<feature type="coiled-coil region" evidence="2">
    <location>
        <begin position="17"/>
        <end position="44"/>
    </location>
</feature>
<dbReference type="InterPro" id="IPR029000">
    <property type="entry name" value="Cyclophilin-like_dom_sf"/>
</dbReference>
<dbReference type="Gene3D" id="2.40.100.10">
    <property type="entry name" value="Cyclophilin-like"/>
    <property type="match status" value="1"/>
</dbReference>
<evidence type="ECO:0000256" key="2">
    <source>
        <dbReference type="SAM" id="Coils"/>
    </source>
</evidence>
<keyword evidence="2" id="KW-0175">Coiled coil</keyword>
<dbReference type="GO" id="GO:0016018">
    <property type="term" value="F:cyclosporin A binding"/>
    <property type="evidence" value="ECO:0007669"/>
    <property type="project" value="TreeGrafter"/>
</dbReference>
<proteinExistence type="inferred from homology"/>
<comment type="catalytic activity">
    <reaction evidence="1">
        <text>[protein]-peptidylproline (omega=180) = [protein]-peptidylproline (omega=0)</text>
        <dbReference type="Rhea" id="RHEA:16237"/>
        <dbReference type="Rhea" id="RHEA-COMP:10747"/>
        <dbReference type="Rhea" id="RHEA-COMP:10748"/>
        <dbReference type="ChEBI" id="CHEBI:83833"/>
        <dbReference type="ChEBI" id="CHEBI:83834"/>
        <dbReference type="EC" id="5.2.1.8"/>
    </reaction>
</comment>
<feature type="domain" description="PPIase cyclophilin-type" evidence="3">
    <location>
        <begin position="77"/>
        <end position="221"/>
    </location>
</feature>
<reference evidence="4" key="1">
    <citation type="submission" date="2021-01" db="EMBL/GenBank/DDBJ databases">
        <authorList>
            <person name="Corre E."/>
            <person name="Pelletier E."/>
            <person name="Niang G."/>
            <person name="Scheremetjew M."/>
            <person name="Finn R."/>
            <person name="Kale V."/>
            <person name="Holt S."/>
            <person name="Cochrane G."/>
            <person name="Meng A."/>
            <person name="Brown T."/>
            <person name="Cohen L."/>
        </authorList>
    </citation>
    <scope>NUCLEOTIDE SEQUENCE</scope>
    <source>
        <strain evidence="4">UTEX LB 985</strain>
    </source>
</reference>
<gene>
    <name evidence="4" type="ORF">CBRE1094_LOCUS34647</name>
</gene>
<evidence type="ECO:0000256" key="1">
    <source>
        <dbReference type="RuleBase" id="RU363019"/>
    </source>
</evidence>
<evidence type="ECO:0000259" key="3">
    <source>
        <dbReference type="PROSITE" id="PS50072"/>
    </source>
</evidence>
<dbReference type="Pfam" id="PF00160">
    <property type="entry name" value="Pro_isomerase"/>
    <property type="match status" value="1"/>
</dbReference>
<accession>A0A7S2N5N0</accession>
<dbReference type="GO" id="GO:0003755">
    <property type="term" value="F:peptidyl-prolyl cis-trans isomerase activity"/>
    <property type="evidence" value="ECO:0007669"/>
    <property type="project" value="UniProtKB-UniRule"/>
</dbReference>
<keyword evidence="1" id="KW-0413">Isomerase</keyword>
<name>A0A7S2N5N0_9EUKA</name>
<dbReference type="PROSITE" id="PS50072">
    <property type="entry name" value="CSA_PPIASE_2"/>
    <property type="match status" value="1"/>
</dbReference>
<protein>
    <recommendedName>
        <fullName evidence="1">Peptidyl-prolyl cis-trans isomerase</fullName>
        <shortName evidence="1">PPIase</shortName>
        <ecNumber evidence="1">5.2.1.8</ecNumber>
    </recommendedName>
</protein>
<dbReference type="PRINTS" id="PR00153">
    <property type="entry name" value="CSAPPISMRASE"/>
</dbReference>
<dbReference type="GO" id="GO:0006457">
    <property type="term" value="P:protein folding"/>
    <property type="evidence" value="ECO:0007669"/>
    <property type="project" value="TreeGrafter"/>
</dbReference>
<dbReference type="InterPro" id="IPR002130">
    <property type="entry name" value="Cyclophilin-type_PPIase_dom"/>
</dbReference>
<dbReference type="EC" id="5.2.1.8" evidence="1"/>
<dbReference type="GO" id="GO:0005737">
    <property type="term" value="C:cytoplasm"/>
    <property type="evidence" value="ECO:0007669"/>
    <property type="project" value="TreeGrafter"/>
</dbReference>
<comment type="function">
    <text evidence="1">PPIases accelerate the folding of proteins. It catalyzes the cis-trans isomerization of proline imidic peptide bonds in oligopeptides.</text>
</comment>
<dbReference type="EMBL" id="HBGU01063624">
    <property type="protein sequence ID" value="CAD9521661.1"/>
    <property type="molecule type" value="Transcribed_RNA"/>
</dbReference>
<sequence length="263" mass="29851">MNFSSKKRSRPNAWKDLQKELDERERLEEENAAKFKRLDALKSRTAQENELDPEAMYAYADILIGRDMGKDPKLTRGRLIFELFEDIMPRTVEQFVRMLEAKTEPTYLGSAISKIMPGYMCEAGDRSSKVEGASSGRELVFSRVEQEANWQVPHLNPGVLSLTDSKSSKFNITFRNCEELDGWHAVFGKTVYGFDVLRAISEQGNDNGEPKLPVIITGGGLVPRSTHPREYLKAMEMPKEGDAPQKKVMRYSSTYRHTGLIGH</sequence>
<dbReference type="PANTHER" id="PTHR11071">
    <property type="entry name" value="PEPTIDYL-PROLYL CIS-TRANS ISOMERASE"/>
    <property type="match status" value="1"/>
</dbReference>
<keyword evidence="1" id="KW-0697">Rotamase</keyword>
<dbReference type="SUPFAM" id="SSF50891">
    <property type="entry name" value="Cyclophilin-like"/>
    <property type="match status" value="1"/>
</dbReference>
<comment type="similarity">
    <text evidence="1">Belongs to the cyclophilin-type PPIase family.</text>
</comment>
<evidence type="ECO:0000313" key="4">
    <source>
        <dbReference type="EMBL" id="CAD9521661.1"/>
    </source>
</evidence>